<dbReference type="InterPro" id="IPR033913">
    <property type="entry name" value="MTH1175_dom"/>
</dbReference>
<feature type="domain" description="Dinitrogenase iron-molybdenum cofactor biosynthesis" evidence="1">
    <location>
        <begin position="11"/>
        <end position="99"/>
    </location>
</feature>
<dbReference type="SUPFAM" id="SSF53146">
    <property type="entry name" value="Nitrogenase accessory factor-like"/>
    <property type="match status" value="1"/>
</dbReference>
<sequence length="125" mass="13161">MKIAIPSRQGFLDEHFGHCEAFTILTLDETRKIVKEDLLTPPPGCGCKSNIVSTLAEMGVKVLLAGNMGQGAVNKLEEAGISVIRGASGSVRTVADQWLAGNLQSSNTICTAHHDHDGHGGCGNH</sequence>
<dbReference type="Pfam" id="PF02579">
    <property type="entry name" value="Nitro_FeMo-Co"/>
    <property type="match status" value="1"/>
</dbReference>
<dbReference type="Gene3D" id="3.30.420.130">
    <property type="entry name" value="Dinitrogenase iron-molybdenum cofactor biosynthesis domain"/>
    <property type="match status" value="1"/>
</dbReference>
<evidence type="ECO:0000313" key="3">
    <source>
        <dbReference type="Proteomes" id="UP000503840"/>
    </source>
</evidence>
<comment type="caution">
    <text evidence="2">The sequence shown here is derived from an EMBL/GenBank/DDBJ whole genome shotgun (WGS) entry which is preliminary data.</text>
</comment>
<protein>
    <recommendedName>
        <fullName evidence="1">Dinitrogenase iron-molybdenum cofactor biosynthesis domain-containing protein</fullName>
    </recommendedName>
</protein>
<dbReference type="Proteomes" id="UP000503840">
    <property type="component" value="Unassembled WGS sequence"/>
</dbReference>
<reference evidence="2 3" key="1">
    <citation type="submission" date="2020-05" db="EMBL/GenBank/DDBJ databases">
        <title>Draft genome sequence of Desulfovibrio sp. strain HN2T.</title>
        <authorList>
            <person name="Ueno A."/>
            <person name="Tamazawa S."/>
            <person name="Tamamura S."/>
            <person name="Murakami T."/>
            <person name="Kiyama T."/>
            <person name="Inomata H."/>
            <person name="Amano Y."/>
            <person name="Miyakawa K."/>
            <person name="Tamaki H."/>
            <person name="Naganuma T."/>
            <person name="Kaneko K."/>
        </authorList>
    </citation>
    <scope>NUCLEOTIDE SEQUENCE [LARGE SCALE GENOMIC DNA]</scope>
    <source>
        <strain evidence="2 3">HN2</strain>
    </source>
</reference>
<keyword evidence="3" id="KW-1185">Reference proteome</keyword>
<dbReference type="PANTHER" id="PTHR42983:SF1">
    <property type="entry name" value="IRON-MOLYBDENUM PROTEIN"/>
    <property type="match status" value="1"/>
</dbReference>
<evidence type="ECO:0000313" key="2">
    <source>
        <dbReference type="EMBL" id="GFM34819.1"/>
    </source>
</evidence>
<evidence type="ECO:0000259" key="1">
    <source>
        <dbReference type="Pfam" id="PF02579"/>
    </source>
</evidence>
<dbReference type="CDD" id="cd00851">
    <property type="entry name" value="MTH1175"/>
    <property type="match status" value="1"/>
</dbReference>
<dbReference type="InterPro" id="IPR036105">
    <property type="entry name" value="DiNase_FeMo-co_biosyn_sf"/>
</dbReference>
<proteinExistence type="predicted"/>
<accession>A0A7J0BME0</accession>
<dbReference type="InterPro" id="IPR003731">
    <property type="entry name" value="Di-Nase_FeMo-co_biosynth"/>
</dbReference>
<name>A0A7J0BME0_9BACT</name>
<organism evidence="2 3">
    <name type="scientific">Desulfovibrio subterraneus</name>
    <dbReference type="NCBI Taxonomy" id="2718620"/>
    <lineage>
        <taxon>Bacteria</taxon>
        <taxon>Pseudomonadati</taxon>
        <taxon>Thermodesulfobacteriota</taxon>
        <taxon>Desulfovibrionia</taxon>
        <taxon>Desulfovibrionales</taxon>
        <taxon>Desulfovibrionaceae</taxon>
        <taxon>Desulfovibrio</taxon>
    </lineage>
</organism>
<dbReference type="PANTHER" id="PTHR42983">
    <property type="entry name" value="DINITROGENASE IRON-MOLYBDENUM COFACTOR PROTEIN-RELATED"/>
    <property type="match status" value="1"/>
</dbReference>
<dbReference type="RefSeq" id="WP_174406474.1">
    <property type="nucleotide sequence ID" value="NZ_BLVO01000016.1"/>
</dbReference>
<dbReference type="AlphaFoldDB" id="A0A7J0BME0"/>
<dbReference type="EMBL" id="BLVO01000016">
    <property type="protein sequence ID" value="GFM34819.1"/>
    <property type="molecule type" value="Genomic_DNA"/>
</dbReference>
<gene>
    <name evidence="2" type="ORF">DSM101010T_31840</name>
</gene>